<evidence type="ECO:0000313" key="3">
    <source>
        <dbReference type="Proteomes" id="UP000031036"/>
    </source>
</evidence>
<keyword evidence="3" id="KW-1185">Reference proteome</keyword>
<keyword evidence="1" id="KW-0812">Transmembrane</keyword>
<reference evidence="2 3" key="1">
    <citation type="submission" date="2014-11" db="EMBL/GenBank/DDBJ databases">
        <title>Genetic blueprint of the zoonotic pathogen Toxocara canis.</title>
        <authorList>
            <person name="Zhu X.-Q."/>
            <person name="Korhonen P.K."/>
            <person name="Cai H."/>
            <person name="Young N.D."/>
            <person name="Nejsum P."/>
            <person name="von Samson-Himmelstjerna G."/>
            <person name="Boag P.R."/>
            <person name="Tan P."/>
            <person name="Li Q."/>
            <person name="Min J."/>
            <person name="Yang Y."/>
            <person name="Wang X."/>
            <person name="Fang X."/>
            <person name="Hall R.S."/>
            <person name="Hofmann A."/>
            <person name="Sternberg P.W."/>
            <person name="Jex A.R."/>
            <person name="Gasser R.B."/>
        </authorList>
    </citation>
    <scope>NUCLEOTIDE SEQUENCE [LARGE SCALE GENOMIC DNA]</scope>
    <source>
        <strain evidence="2">PN_DK_2014</strain>
    </source>
</reference>
<accession>A0A0B2UVJ4</accession>
<feature type="transmembrane region" description="Helical" evidence="1">
    <location>
        <begin position="41"/>
        <end position="60"/>
    </location>
</feature>
<keyword evidence="1" id="KW-1133">Transmembrane helix</keyword>
<dbReference type="OMA" id="ICVAFMA"/>
<dbReference type="Proteomes" id="UP000031036">
    <property type="component" value="Unassembled WGS sequence"/>
</dbReference>
<proteinExistence type="predicted"/>
<evidence type="ECO:0000256" key="1">
    <source>
        <dbReference type="SAM" id="Phobius"/>
    </source>
</evidence>
<protein>
    <submittedName>
        <fullName evidence="2">Uncharacterized protein</fullName>
    </submittedName>
</protein>
<sequence length="100" mass="11346">MMSLGRLIGTRAIIMRMPSRFVHKGVECTPPMRYLSVSQRVGMYLFISAVCLSYPTYVLLSLDRIRPRADNSLNPEVQAEIERREAARRMSGRAVASPFV</sequence>
<comment type="caution">
    <text evidence="2">The sequence shown here is derived from an EMBL/GenBank/DDBJ whole genome shotgun (WGS) entry which is preliminary data.</text>
</comment>
<dbReference type="STRING" id="6265.A0A0B2UVJ4"/>
<dbReference type="EMBL" id="JPKZ01003189">
    <property type="protein sequence ID" value="KHN72845.1"/>
    <property type="molecule type" value="Genomic_DNA"/>
</dbReference>
<name>A0A0B2UVJ4_TOXCA</name>
<evidence type="ECO:0000313" key="2">
    <source>
        <dbReference type="EMBL" id="KHN72845.1"/>
    </source>
</evidence>
<dbReference type="AlphaFoldDB" id="A0A0B2UVJ4"/>
<gene>
    <name evidence="2" type="ORF">Tcan_03903</name>
</gene>
<dbReference type="OrthoDB" id="5824679at2759"/>
<keyword evidence="1" id="KW-0472">Membrane</keyword>
<organism evidence="2 3">
    <name type="scientific">Toxocara canis</name>
    <name type="common">Canine roundworm</name>
    <dbReference type="NCBI Taxonomy" id="6265"/>
    <lineage>
        <taxon>Eukaryota</taxon>
        <taxon>Metazoa</taxon>
        <taxon>Ecdysozoa</taxon>
        <taxon>Nematoda</taxon>
        <taxon>Chromadorea</taxon>
        <taxon>Rhabditida</taxon>
        <taxon>Spirurina</taxon>
        <taxon>Ascaridomorpha</taxon>
        <taxon>Ascaridoidea</taxon>
        <taxon>Toxocaridae</taxon>
        <taxon>Toxocara</taxon>
    </lineage>
</organism>